<accession>A0A2N4SZI7</accession>
<comment type="caution">
    <text evidence="2">The sequence shown here is derived from an EMBL/GenBank/DDBJ whole genome shotgun (WGS) entry which is preliminary data.</text>
</comment>
<reference evidence="2 3" key="1">
    <citation type="submission" date="2015-12" db="EMBL/GenBank/DDBJ databases">
        <authorList>
            <person name="Shamseldin A."/>
            <person name="Moawad H."/>
            <person name="Abd El-Rahim W.M."/>
            <person name="Sadowsky M.J."/>
        </authorList>
    </citation>
    <scope>NUCLEOTIDE SEQUENCE [LARGE SCALE GENOMIC DNA]</scope>
    <source>
        <strain evidence="2 3">S43</strain>
    </source>
</reference>
<evidence type="ECO:0000256" key="1">
    <source>
        <dbReference type="SAM" id="MobiDB-lite"/>
    </source>
</evidence>
<dbReference type="AlphaFoldDB" id="A0A2N4SZI7"/>
<evidence type="ECO:0008006" key="4">
    <source>
        <dbReference type="Google" id="ProtNLM"/>
    </source>
</evidence>
<protein>
    <recommendedName>
        <fullName evidence="4">Glycosyltransferase</fullName>
    </recommendedName>
</protein>
<name>A0A2N4SZI7_9MICC</name>
<dbReference type="RefSeq" id="WP_101851156.1">
    <property type="nucleotide sequence ID" value="NZ_JARVWU010000005.1"/>
</dbReference>
<dbReference type="InterPro" id="IPR029044">
    <property type="entry name" value="Nucleotide-diphossugar_trans"/>
</dbReference>
<sequence>MNPPRGPGRLRALARTLARVAARALTAQLLRWLLSLVRTGRDAAAAALANRTATSSVLGEAPVVVSLASHGRRLRTAHLAVEAIAAGTVRPRRLVLWVPDAAVVADPPPPLARLVARGLELRRADPDRGPHNKYWHHVVSCAHHELPLVTADDDVLYGPGWLEQLLAAHARHPQDVVAHRAHRIRLESGRVLPYAQWGPAVPGTVSRRTFATGLSGVLYPPRVLDALREAGPAFERCCPRADDVWLHVTALRLGVPVRPVADGATTYPAVPGTVWGGLWPRNVLGGGNDAQVAATYTPEDVAVLWRDQLATEGPVPRLRPRPRERGAGRGGSRAVRGPRTPEPR</sequence>
<dbReference type="Proteomes" id="UP000234632">
    <property type="component" value="Unassembled WGS sequence"/>
</dbReference>
<proteinExistence type="predicted"/>
<feature type="region of interest" description="Disordered" evidence="1">
    <location>
        <begin position="312"/>
        <end position="344"/>
    </location>
</feature>
<dbReference type="SUPFAM" id="SSF53448">
    <property type="entry name" value="Nucleotide-diphospho-sugar transferases"/>
    <property type="match status" value="1"/>
</dbReference>
<gene>
    <name evidence="2" type="ORF">AUQ48_02910</name>
</gene>
<organism evidence="2 3">
    <name type="scientific">Kocuria flava</name>
    <dbReference type="NCBI Taxonomy" id="446860"/>
    <lineage>
        <taxon>Bacteria</taxon>
        <taxon>Bacillati</taxon>
        <taxon>Actinomycetota</taxon>
        <taxon>Actinomycetes</taxon>
        <taxon>Micrococcales</taxon>
        <taxon>Micrococcaceae</taxon>
        <taxon>Kocuria</taxon>
    </lineage>
</organism>
<dbReference type="EMBL" id="LOMZ01000001">
    <property type="protein sequence ID" value="PLC11394.1"/>
    <property type="molecule type" value="Genomic_DNA"/>
</dbReference>
<evidence type="ECO:0000313" key="2">
    <source>
        <dbReference type="EMBL" id="PLC11394.1"/>
    </source>
</evidence>
<evidence type="ECO:0000313" key="3">
    <source>
        <dbReference type="Proteomes" id="UP000234632"/>
    </source>
</evidence>